<protein>
    <submittedName>
        <fullName evidence="1">Uncharacterized protein</fullName>
    </submittedName>
</protein>
<organism evidence="1 2">
    <name type="scientific">Streptomyces cahuitamycinicus</name>
    <dbReference type="NCBI Taxonomy" id="2070367"/>
    <lineage>
        <taxon>Bacteria</taxon>
        <taxon>Bacillati</taxon>
        <taxon>Actinomycetota</taxon>
        <taxon>Actinomycetes</taxon>
        <taxon>Kitasatosporales</taxon>
        <taxon>Streptomycetaceae</taxon>
        <taxon>Streptomyces</taxon>
    </lineage>
</organism>
<keyword evidence="2" id="KW-1185">Reference proteome</keyword>
<dbReference type="RefSeq" id="WP_102912144.1">
    <property type="nucleotide sequence ID" value="NZ_POUC01000293.1"/>
</dbReference>
<evidence type="ECO:0000313" key="2">
    <source>
        <dbReference type="Proteomes" id="UP000235943"/>
    </source>
</evidence>
<sequence length="134" mass="14669">MLNADSVTSRYIPVEQAQEIAVAWNGVYPAMRRVLDAVIKAQRGAERCTVNLPRLERARRELGQLDRGTYRGCTRSPAAFSLSGSLSNVREVLEVTSVGTPELGDMYRLAALLADANVQCARRFAAEQEAARSA</sequence>
<dbReference type="AlphaFoldDB" id="A0A2N8TI06"/>
<dbReference type="OrthoDB" id="4208967at2"/>
<name>A0A2N8TI06_9ACTN</name>
<dbReference type="Proteomes" id="UP000235943">
    <property type="component" value="Unassembled WGS sequence"/>
</dbReference>
<proteinExistence type="predicted"/>
<accession>A0A2N8TI06</accession>
<gene>
    <name evidence="1" type="ORF">C1J00_30070</name>
</gene>
<comment type="caution">
    <text evidence="1">The sequence shown here is derived from an EMBL/GenBank/DDBJ whole genome shotgun (WGS) entry which is preliminary data.</text>
</comment>
<evidence type="ECO:0000313" key="1">
    <source>
        <dbReference type="EMBL" id="PNG18638.1"/>
    </source>
</evidence>
<dbReference type="EMBL" id="POUC01000293">
    <property type="protein sequence ID" value="PNG18638.1"/>
    <property type="molecule type" value="Genomic_DNA"/>
</dbReference>
<reference evidence="1 2" key="1">
    <citation type="submission" date="2018-01" db="EMBL/GenBank/DDBJ databases">
        <title>Draft genome sequence of Streptomyces sp. 13K301.</title>
        <authorList>
            <person name="Sahin N."/>
            <person name="Saygin H."/>
            <person name="Ay H."/>
        </authorList>
    </citation>
    <scope>NUCLEOTIDE SEQUENCE [LARGE SCALE GENOMIC DNA]</scope>
    <source>
        <strain evidence="1 2">13K301</strain>
    </source>
</reference>